<feature type="transmembrane region" description="Helical" evidence="5">
    <location>
        <begin position="70"/>
        <end position="89"/>
    </location>
</feature>
<dbReference type="NCBIfam" id="TIGR00945">
    <property type="entry name" value="tatC"/>
    <property type="match status" value="1"/>
</dbReference>
<feature type="transmembrane region" description="Helical" evidence="5">
    <location>
        <begin position="196"/>
        <end position="214"/>
    </location>
</feature>
<evidence type="ECO:0000313" key="7">
    <source>
        <dbReference type="EMBL" id="WDI03473.1"/>
    </source>
</evidence>
<comment type="subcellular location">
    <subcellularLocation>
        <location evidence="5">Cell membrane</location>
        <topology evidence="5">Multi-pass membrane protein</topology>
    </subcellularLocation>
    <subcellularLocation>
        <location evidence="1">Membrane</location>
        <topology evidence="1">Multi-pass membrane protein</topology>
    </subcellularLocation>
</comment>
<feature type="transmembrane region" description="Helical" evidence="5">
    <location>
        <begin position="110"/>
        <end position="133"/>
    </location>
</feature>
<accession>A0AAX3N2E4</accession>
<keyword evidence="4 5" id="KW-0472">Membrane</keyword>
<dbReference type="PRINTS" id="PR01840">
    <property type="entry name" value="TATCFAMILY"/>
</dbReference>
<proteinExistence type="inferred from homology"/>
<dbReference type="InterPro" id="IPR002033">
    <property type="entry name" value="TatC"/>
</dbReference>
<evidence type="ECO:0000256" key="2">
    <source>
        <dbReference type="ARBA" id="ARBA00022692"/>
    </source>
</evidence>
<evidence type="ECO:0000256" key="5">
    <source>
        <dbReference type="HAMAP-Rule" id="MF_00902"/>
    </source>
</evidence>
<dbReference type="GO" id="GO:0065002">
    <property type="term" value="P:intracellular protein transmembrane transport"/>
    <property type="evidence" value="ECO:0007669"/>
    <property type="project" value="TreeGrafter"/>
</dbReference>
<dbReference type="RefSeq" id="WP_047912167.1">
    <property type="nucleotide sequence ID" value="NZ_CP118101.1"/>
</dbReference>
<dbReference type="PANTHER" id="PTHR30371">
    <property type="entry name" value="SEC-INDEPENDENT PROTEIN TRANSLOCASE PROTEIN TATC"/>
    <property type="match status" value="1"/>
</dbReference>
<organism evidence="6 8">
    <name type="scientific">Paenibacillus urinalis</name>
    <dbReference type="NCBI Taxonomy" id="521520"/>
    <lineage>
        <taxon>Bacteria</taxon>
        <taxon>Bacillati</taxon>
        <taxon>Bacillota</taxon>
        <taxon>Bacilli</taxon>
        <taxon>Bacillales</taxon>
        <taxon>Paenibacillaceae</taxon>
        <taxon>Paenibacillus</taxon>
    </lineage>
</organism>
<dbReference type="Proteomes" id="UP001221519">
    <property type="component" value="Chromosome"/>
</dbReference>
<protein>
    <recommendedName>
        <fullName evidence="5">Sec-independent protein translocase protein TatC</fullName>
    </recommendedName>
</protein>
<dbReference type="HAMAP" id="MF_00902">
    <property type="entry name" value="TatC"/>
    <property type="match status" value="1"/>
</dbReference>
<comment type="subunit">
    <text evidence="5">Forms a complex with TatA.</text>
</comment>
<evidence type="ECO:0000313" key="6">
    <source>
        <dbReference type="EMBL" id="WDH83818.1"/>
    </source>
</evidence>
<dbReference type="Proteomes" id="UP001220962">
    <property type="component" value="Chromosome"/>
</dbReference>
<keyword evidence="5" id="KW-1003">Cell membrane</keyword>
<feature type="transmembrane region" description="Helical" evidence="5">
    <location>
        <begin position="220"/>
        <end position="238"/>
    </location>
</feature>
<feature type="transmembrane region" description="Helical" evidence="5">
    <location>
        <begin position="21"/>
        <end position="39"/>
    </location>
</feature>
<dbReference type="GO" id="GO:0043953">
    <property type="term" value="P:protein transport by the Tat complex"/>
    <property type="evidence" value="ECO:0007669"/>
    <property type="project" value="UniProtKB-UniRule"/>
</dbReference>
<dbReference type="AlphaFoldDB" id="A0AAX3N2E4"/>
<keyword evidence="2 5" id="KW-0812">Transmembrane</keyword>
<keyword evidence="5" id="KW-0653">Protein transport</keyword>
<evidence type="ECO:0000313" key="8">
    <source>
        <dbReference type="Proteomes" id="UP001220962"/>
    </source>
</evidence>
<keyword evidence="5" id="KW-0813">Transport</keyword>
<keyword evidence="9" id="KW-1185">Reference proteome</keyword>
<dbReference type="PANTHER" id="PTHR30371:SF4">
    <property type="entry name" value="SEC-INDEPENDENT PROTEIN TRANSLOCASE PROTEIN TATCD"/>
    <property type="match status" value="1"/>
</dbReference>
<dbReference type="Pfam" id="PF00902">
    <property type="entry name" value="TatC"/>
    <property type="match status" value="1"/>
</dbReference>
<evidence type="ECO:0000313" key="9">
    <source>
        <dbReference type="Proteomes" id="UP001221519"/>
    </source>
</evidence>
<dbReference type="GO" id="GO:0033281">
    <property type="term" value="C:TAT protein transport complex"/>
    <property type="evidence" value="ECO:0007669"/>
    <property type="project" value="UniProtKB-UniRule"/>
</dbReference>
<dbReference type="EMBL" id="CP118101">
    <property type="protein sequence ID" value="WDH83818.1"/>
    <property type="molecule type" value="Genomic_DNA"/>
</dbReference>
<reference evidence="6 9" key="1">
    <citation type="submission" date="2023-02" db="EMBL/GenBank/DDBJ databases">
        <title>Pathogen: clinical or host-associated sample.</title>
        <authorList>
            <person name="Hergert J."/>
            <person name="Casey R."/>
            <person name="Wagner J."/>
            <person name="Young E.L."/>
            <person name="Oakeson K.F."/>
        </authorList>
    </citation>
    <scope>NUCLEOTIDE SEQUENCE</scope>
    <source>
        <strain evidence="7 9">2022CK-00829</strain>
        <strain evidence="6">2022CK-00830</strain>
    </source>
</reference>
<comment type="similarity">
    <text evidence="5">Belongs to the TatC family.</text>
</comment>
<evidence type="ECO:0000256" key="3">
    <source>
        <dbReference type="ARBA" id="ARBA00022989"/>
    </source>
</evidence>
<sequence>MSELKEGMSLVDHLGELRRRLVAVLAVFVLGLVGGFFVSDPIYTYLTQEGPIASYDIELHALTLWDGLSMYMKIALLFSLIVTLPFTAYQVWKFVSPGLKPHEQKATLRYIPYVFLLFLVGIAFSYFVVFPMAVGFTNKINVSLGLVETYGMAQFFTFMFNLILPISLLFELPVIVMFLTKLRIINPLRLKKMRKISYFVLVIIAVFVTPPDFISDVIVIIPLILLYEFSVFLSAVVYRKQLEEKEEYDAKYVKLDSGEKA</sequence>
<gene>
    <name evidence="5 6" type="primary">tatC</name>
    <name evidence="6" type="ORF">PUW23_06220</name>
    <name evidence="7" type="ORF">PUW25_05755</name>
</gene>
<evidence type="ECO:0000256" key="4">
    <source>
        <dbReference type="ARBA" id="ARBA00023136"/>
    </source>
</evidence>
<name>A0AAX3N2E4_9BACL</name>
<keyword evidence="3 5" id="KW-1133">Transmembrane helix</keyword>
<comment type="function">
    <text evidence="5">Part of the twin-arginine translocation (Tat) system that transports large folded proteins containing a characteristic twin-arginine motif in their signal peptide across membranes.</text>
</comment>
<dbReference type="GO" id="GO:0009977">
    <property type="term" value="F:proton motive force dependent protein transmembrane transporter activity"/>
    <property type="evidence" value="ECO:0007669"/>
    <property type="project" value="TreeGrafter"/>
</dbReference>
<dbReference type="EMBL" id="CP118108">
    <property type="protein sequence ID" value="WDI03473.1"/>
    <property type="molecule type" value="Genomic_DNA"/>
</dbReference>
<feature type="transmembrane region" description="Helical" evidence="5">
    <location>
        <begin position="153"/>
        <end position="176"/>
    </location>
</feature>
<keyword evidence="5" id="KW-0811">Translocation</keyword>
<evidence type="ECO:0000256" key="1">
    <source>
        <dbReference type="ARBA" id="ARBA00004141"/>
    </source>
</evidence>